<dbReference type="EMBL" id="CP016359">
    <property type="protein sequence ID" value="APU68745.1"/>
    <property type="molecule type" value="Genomic_DNA"/>
</dbReference>
<proteinExistence type="predicted"/>
<sequence>MHYMKNLLVGVLAIGIVILGFLYYKEKKQERESFEERTALIQEQIRNVGKLVVTEGTFSQVYSYKNSKSFYLDIFSARKKALIVVNAEVSVSYDLSKLETEIDAENQRVIIRKIPLEEININPNIKYYDVTQDYLNQFDAEDYNKIKSRIEKGLREKIEQSTLKSNAQNRLISELQKIYILTNSMGWTLEYQNTPIDSESDLNSLKL</sequence>
<evidence type="ECO:0000313" key="1">
    <source>
        <dbReference type="EMBL" id="APU68745.1"/>
    </source>
</evidence>
<accession>A0A1L7I6J8</accession>
<dbReference type="STRING" id="1229726.GRFL_2021"/>
<reference evidence="1 2" key="1">
    <citation type="submission" date="2016-07" db="EMBL/GenBank/DDBJ databases">
        <title>Multi-omics approach to identify versatile polysaccharide utilization systems of a marine flavobacterium Gramella flava.</title>
        <authorList>
            <person name="Tang K."/>
        </authorList>
    </citation>
    <scope>NUCLEOTIDE SEQUENCE [LARGE SCALE GENOMIC DNA]</scope>
    <source>
        <strain evidence="1 2">JLT2011</strain>
    </source>
</reference>
<organism evidence="1 2">
    <name type="scientific">Christiangramia flava JLT2011</name>
    <dbReference type="NCBI Taxonomy" id="1229726"/>
    <lineage>
        <taxon>Bacteria</taxon>
        <taxon>Pseudomonadati</taxon>
        <taxon>Bacteroidota</taxon>
        <taxon>Flavobacteriia</taxon>
        <taxon>Flavobacteriales</taxon>
        <taxon>Flavobacteriaceae</taxon>
        <taxon>Christiangramia</taxon>
    </lineage>
</organism>
<protein>
    <submittedName>
        <fullName evidence="1">Uncharacterized protein</fullName>
    </submittedName>
</protein>
<dbReference type="InterPro" id="IPR025324">
    <property type="entry name" value="DUF4230"/>
</dbReference>
<dbReference type="Pfam" id="PF14014">
    <property type="entry name" value="DUF4230"/>
    <property type="match status" value="1"/>
</dbReference>
<dbReference type="KEGG" id="gfl:GRFL_2021"/>
<dbReference type="Proteomes" id="UP000186230">
    <property type="component" value="Chromosome"/>
</dbReference>
<gene>
    <name evidence="1" type="ORF">GRFL_2021</name>
</gene>
<evidence type="ECO:0000313" key="2">
    <source>
        <dbReference type="Proteomes" id="UP000186230"/>
    </source>
</evidence>
<dbReference type="AlphaFoldDB" id="A0A1L7I6J8"/>
<keyword evidence="2" id="KW-1185">Reference proteome</keyword>
<name>A0A1L7I6J8_9FLAO</name>